<comment type="caution">
    <text evidence="2">The sequence shown here is derived from an EMBL/GenBank/DDBJ whole genome shotgun (WGS) entry which is preliminary data.</text>
</comment>
<organism evidence="2 3">
    <name type="scientific">Xylaria grammica</name>
    <dbReference type="NCBI Taxonomy" id="363999"/>
    <lineage>
        <taxon>Eukaryota</taxon>
        <taxon>Fungi</taxon>
        <taxon>Dikarya</taxon>
        <taxon>Ascomycota</taxon>
        <taxon>Pezizomycotina</taxon>
        <taxon>Sordariomycetes</taxon>
        <taxon>Xylariomycetidae</taxon>
        <taxon>Xylariales</taxon>
        <taxon>Xylariaceae</taxon>
        <taxon>Xylaria</taxon>
    </lineage>
</organism>
<keyword evidence="3" id="KW-1185">Reference proteome</keyword>
<dbReference type="AlphaFoldDB" id="A0A439D2Y5"/>
<gene>
    <name evidence="2" type="ORF">EKO27_g6323</name>
</gene>
<sequence>MSLGNCTDVRRQSRRAHTRGPPRPPEHGSVLILKLIDFGDAKEVTQQPEDLPRNTSFDEQLNLAAEMREDLKRLEVIGKSPNDGRQNFRGVATDINILEIGVAMGRLVTNDLTNPQAGVLRETMVELRDNIYVSDTRL</sequence>
<proteinExistence type="predicted"/>
<name>A0A439D2Y5_9PEZI</name>
<reference evidence="2 3" key="1">
    <citation type="submission" date="2018-12" db="EMBL/GenBank/DDBJ databases">
        <title>Draft genome sequence of Xylaria grammica IHI A82.</title>
        <authorList>
            <person name="Buettner E."/>
            <person name="Kellner H."/>
        </authorList>
    </citation>
    <scope>NUCLEOTIDE SEQUENCE [LARGE SCALE GENOMIC DNA]</scope>
    <source>
        <strain evidence="2 3">IHI A82</strain>
    </source>
</reference>
<evidence type="ECO:0000256" key="1">
    <source>
        <dbReference type="SAM" id="MobiDB-lite"/>
    </source>
</evidence>
<evidence type="ECO:0000313" key="3">
    <source>
        <dbReference type="Proteomes" id="UP000286045"/>
    </source>
</evidence>
<dbReference type="EMBL" id="RYZI01000184">
    <property type="protein sequence ID" value="RWA08789.1"/>
    <property type="molecule type" value="Genomic_DNA"/>
</dbReference>
<dbReference type="Proteomes" id="UP000286045">
    <property type="component" value="Unassembled WGS sequence"/>
</dbReference>
<evidence type="ECO:0000313" key="2">
    <source>
        <dbReference type="EMBL" id="RWA08789.1"/>
    </source>
</evidence>
<protein>
    <submittedName>
        <fullName evidence="2">Uncharacterized protein</fullName>
    </submittedName>
</protein>
<feature type="region of interest" description="Disordered" evidence="1">
    <location>
        <begin position="1"/>
        <end position="28"/>
    </location>
</feature>
<accession>A0A439D2Y5</accession>